<dbReference type="Gene3D" id="3.40.50.1820">
    <property type="entry name" value="alpha/beta hydrolase"/>
    <property type="match status" value="1"/>
</dbReference>
<comment type="caution">
    <text evidence="1">The sequence shown here is derived from an EMBL/GenBank/DDBJ whole genome shotgun (WGS) entry which is preliminary data.</text>
</comment>
<keyword evidence="2" id="KW-1185">Reference proteome</keyword>
<protein>
    <submittedName>
        <fullName evidence="1">Alpha/beta hydrolase</fullName>
    </submittedName>
</protein>
<reference evidence="1 2" key="1">
    <citation type="submission" date="2019-06" db="EMBL/GenBank/DDBJ databases">
        <title>Pseudomonas bimorpha sp. nov. isolated from bovine raw milk and skim milk concentrate.</title>
        <authorList>
            <person name="Hofmann K."/>
            <person name="Huptas C."/>
            <person name="Doll E."/>
            <person name="Scherer S."/>
            <person name="Wenning M."/>
        </authorList>
    </citation>
    <scope>NUCLEOTIDE SEQUENCE [LARGE SCALE GENOMIC DNA]</scope>
    <source>
        <strain evidence="1 2">DSM 108989</strain>
    </source>
</reference>
<dbReference type="Proteomes" id="UP000318428">
    <property type="component" value="Unassembled WGS sequence"/>
</dbReference>
<name>A0ABY3GEK8_9PSED</name>
<dbReference type="InterPro" id="IPR029058">
    <property type="entry name" value="AB_hydrolase_fold"/>
</dbReference>
<evidence type="ECO:0000313" key="1">
    <source>
        <dbReference type="EMBL" id="TWR87775.1"/>
    </source>
</evidence>
<keyword evidence="1" id="KW-0378">Hydrolase</keyword>
<dbReference type="EMBL" id="VFIO01000007">
    <property type="protein sequence ID" value="TWR87775.1"/>
    <property type="molecule type" value="Genomic_DNA"/>
</dbReference>
<accession>A0ABY3GEK8</accession>
<organism evidence="1 2">
    <name type="scientific">Pseudomonas saxonica</name>
    <dbReference type="NCBI Taxonomy" id="2600598"/>
    <lineage>
        <taxon>Bacteria</taxon>
        <taxon>Pseudomonadati</taxon>
        <taxon>Pseudomonadota</taxon>
        <taxon>Gammaproteobacteria</taxon>
        <taxon>Pseudomonadales</taxon>
        <taxon>Pseudomonadaceae</taxon>
        <taxon>Pseudomonas</taxon>
    </lineage>
</organism>
<dbReference type="InterPro" id="IPR010662">
    <property type="entry name" value="RBBP9/YdeN"/>
</dbReference>
<dbReference type="SUPFAM" id="SSF53474">
    <property type="entry name" value="alpha/beta-Hydrolases"/>
    <property type="match status" value="1"/>
</dbReference>
<dbReference type="GO" id="GO:0016787">
    <property type="term" value="F:hydrolase activity"/>
    <property type="evidence" value="ECO:0007669"/>
    <property type="project" value="UniProtKB-KW"/>
</dbReference>
<gene>
    <name evidence="1" type="ORF">FJD38_17225</name>
</gene>
<dbReference type="Pfam" id="PF06821">
    <property type="entry name" value="Ser_hydrolase"/>
    <property type="match status" value="1"/>
</dbReference>
<proteinExistence type="predicted"/>
<dbReference type="RefSeq" id="WP_146386499.1">
    <property type="nucleotide sequence ID" value="NZ_VFIO01000007.1"/>
</dbReference>
<evidence type="ECO:0000313" key="2">
    <source>
        <dbReference type="Proteomes" id="UP000318428"/>
    </source>
</evidence>
<sequence length="185" mass="20484">MTVRVLILPGLFNSGTEHWQSHWEKRYSGLHRVKQENWETPVCTDWVNNLQKKISKSERPVVLVGHSLACALIARWAQEYPGQTKHVRGALLVAPSDTEAQSYPAGTTGFTPMPLKTLPFNAITVASTNDPYVSRERATAFSDAWGSELVWLENAGHINAEGGVGAWPEGIELLFKLTGDPQFNS</sequence>